<evidence type="ECO:0000259" key="14">
    <source>
        <dbReference type="Pfam" id="PF07715"/>
    </source>
</evidence>
<dbReference type="PROSITE" id="PS52016">
    <property type="entry name" value="TONB_DEPENDENT_REC_3"/>
    <property type="match status" value="1"/>
</dbReference>
<dbReference type="InterPro" id="IPR000531">
    <property type="entry name" value="Beta-barrel_TonB"/>
</dbReference>
<keyword evidence="6 11" id="KW-0798">TonB box</keyword>
<evidence type="ECO:0000256" key="3">
    <source>
        <dbReference type="ARBA" id="ARBA00022452"/>
    </source>
</evidence>
<evidence type="ECO:0000256" key="12">
    <source>
        <dbReference type="SAM" id="SignalP"/>
    </source>
</evidence>
<evidence type="ECO:0000256" key="6">
    <source>
        <dbReference type="ARBA" id="ARBA00023077"/>
    </source>
</evidence>
<feature type="signal peptide" evidence="12">
    <location>
        <begin position="1"/>
        <end position="21"/>
    </location>
</feature>
<dbReference type="InterPro" id="IPR039426">
    <property type="entry name" value="TonB-dep_rcpt-like"/>
</dbReference>
<dbReference type="Pfam" id="PF00593">
    <property type="entry name" value="TonB_dep_Rec_b-barrel"/>
    <property type="match status" value="1"/>
</dbReference>
<gene>
    <name evidence="15" type="ORF">SAMN05216490_1437</name>
</gene>
<evidence type="ECO:0000256" key="5">
    <source>
        <dbReference type="ARBA" id="ARBA00022729"/>
    </source>
</evidence>
<evidence type="ECO:0000256" key="1">
    <source>
        <dbReference type="ARBA" id="ARBA00004571"/>
    </source>
</evidence>
<reference evidence="15 16" key="1">
    <citation type="submission" date="2016-10" db="EMBL/GenBank/DDBJ databases">
        <authorList>
            <person name="de Groot N.N."/>
        </authorList>
    </citation>
    <scope>NUCLEOTIDE SEQUENCE [LARGE SCALE GENOMIC DNA]</scope>
    <source>
        <strain evidence="15 16">MP1X4</strain>
    </source>
</reference>
<dbReference type="InterPro" id="IPR036942">
    <property type="entry name" value="Beta-barrel_TonB_sf"/>
</dbReference>
<comment type="similarity">
    <text evidence="10 11">Belongs to the TonB-dependent receptor family.</text>
</comment>
<dbReference type="InterPro" id="IPR037066">
    <property type="entry name" value="Plug_dom_sf"/>
</dbReference>
<keyword evidence="9 10" id="KW-0998">Cell outer membrane</keyword>
<proteinExistence type="inferred from homology"/>
<dbReference type="Pfam" id="PF07715">
    <property type="entry name" value="Plug"/>
    <property type="match status" value="1"/>
</dbReference>
<accession>A0A1H1TH69</accession>
<name>A0A1H1TH69_MUCMA</name>
<dbReference type="Gene3D" id="2.170.130.10">
    <property type="entry name" value="TonB-dependent receptor, plug domain"/>
    <property type="match status" value="1"/>
</dbReference>
<dbReference type="Gene3D" id="2.60.40.1120">
    <property type="entry name" value="Carboxypeptidase-like, regulatory domain"/>
    <property type="match status" value="1"/>
</dbReference>
<keyword evidence="4 10" id="KW-0812">Transmembrane</keyword>
<dbReference type="STRING" id="652787.SAMN05216490_1437"/>
<comment type="subcellular location">
    <subcellularLocation>
        <location evidence="1 10">Cell outer membrane</location>
        <topology evidence="1 10">Multi-pass membrane protein</topology>
    </subcellularLocation>
</comment>
<dbReference type="Pfam" id="PF13715">
    <property type="entry name" value="CarbopepD_reg_2"/>
    <property type="match status" value="1"/>
</dbReference>
<dbReference type="GO" id="GO:0044718">
    <property type="term" value="P:siderophore transmembrane transport"/>
    <property type="evidence" value="ECO:0007669"/>
    <property type="project" value="TreeGrafter"/>
</dbReference>
<keyword evidence="16" id="KW-1185">Reference proteome</keyword>
<evidence type="ECO:0000256" key="7">
    <source>
        <dbReference type="ARBA" id="ARBA00023136"/>
    </source>
</evidence>
<dbReference type="GO" id="GO:0015344">
    <property type="term" value="F:siderophore uptake transmembrane transporter activity"/>
    <property type="evidence" value="ECO:0007669"/>
    <property type="project" value="TreeGrafter"/>
</dbReference>
<feature type="domain" description="TonB-dependent receptor plug" evidence="14">
    <location>
        <begin position="289"/>
        <end position="365"/>
    </location>
</feature>
<dbReference type="RefSeq" id="WP_091370720.1">
    <property type="nucleotide sequence ID" value="NZ_LT629740.1"/>
</dbReference>
<dbReference type="InterPro" id="IPR008969">
    <property type="entry name" value="CarboxyPept-like_regulatory"/>
</dbReference>
<evidence type="ECO:0000313" key="15">
    <source>
        <dbReference type="EMBL" id="SDS59391.1"/>
    </source>
</evidence>
<dbReference type="Proteomes" id="UP000199679">
    <property type="component" value="Chromosome I"/>
</dbReference>
<dbReference type="EMBL" id="LT629740">
    <property type="protein sequence ID" value="SDS59391.1"/>
    <property type="molecule type" value="Genomic_DNA"/>
</dbReference>
<feature type="domain" description="TonB-dependent receptor-like beta-barrel" evidence="13">
    <location>
        <begin position="453"/>
        <end position="892"/>
    </location>
</feature>
<keyword evidence="7 10" id="KW-0472">Membrane</keyword>
<dbReference type="SUPFAM" id="SSF49464">
    <property type="entry name" value="Carboxypeptidase regulatory domain-like"/>
    <property type="match status" value="1"/>
</dbReference>
<dbReference type="PANTHER" id="PTHR30069:SF29">
    <property type="entry name" value="HEMOGLOBIN AND HEMOGLOBIN-HAPTOGLOBIN-BINDING PROTEIN 1-RELATED"/>
    <property type="match status" value="1"/>
</dbReference>
<dbReference type="SUPFAM" id="SSF56935">
    <property type="entry name" value="Porins"/>
    <property type="match status" value="1"/>
</dbReference>
<feature type="chain" id="PRO_5009261132" evidence="12">
    <location>
        <begin position="22"/>
        <end position="931"/>
    </location>
</feature>
<dbReference type="InterPro" id="IPR012910">
    <property type="entry name" value="Plug_dom"/>
</dbReference>
<evidence type="ECO:0000259" key="13">
    <source>
        <dbReference type="Pfam" id="PF00593"/>
    </source>
</evidence>
<evidence type="ECO:0000256" key="10">
    <source>
        <dbReference type="PROSITE-ProRule" id="PRU01360"/>
    </source>
</evidence>
<evidence type="ECO:0000256" key="9">
    <source>
        <dbReference type="ARBA" id="ARBA00023237"/>
    </source>
</evidence>
<evidence type="ECO:0000256" key="4">
    <source>
        <dbReference type="ARBA" id="ARBA00022692"/>
    </source>
</evidence>
<sequence length="931" mass="104823">MKRAYLFIVFLFIVKLLSAQNAPEKNISVNFQQTKIEAFVDELEAKSGYHFYVDTAQFDSLKITLQVNDKPLATILGMAFNNTVYHYTIIPEAAQVFLTKGKQIKTGLASGYFNNTRPGHNNQVLPGVAAATAVTATEFSGDKEAPATEATIENKTYEIGLKTNNIQPGNSILSGYVKDIKSGESVVGASIVVADTKTGVVTDQFGYYTITLPRGRQTLIIHGIGMRDTKRQIILYSEGRLNIEMQEQVFALKEVKISADKVANVRSTEMGTNKLDIKSIKQVPAVFGEADILRVVLTLPGVQSVGEATTGFNVRGGSADQNLILLNDATIYNPSHFFGFFSAFDPDIVKDVELYKSSIPEKYGGRLASVLDVTDREGNKKLFTGTAGIGLLTSRINIEGPIIKDKTSFILGARTSYSDWLLSMLPEEYKHSEASFYDVNLGISHQINDKNNIYVNGYLSHDQFKLNSDTAYSYGNKNANIKWKHNFNDKLFSVFLVGYDRYQYSVSSDANPVNGYNLNYNINQSNLKADFTYYVTRKNTIDFGLSSIHYKLHSGDEEPYNNKSLVVPDVVPAEQALESALYFGDKYDITPNFTVNLGVRYSIYNYLGAQTVDYYAPNLPKQSSNVLDSVTYGKNKIIKTYSRPEIRASARYNLNDNTSLKASYNTLTQYIHLLSNTTAISPTDVYKLSDPNIKPQTGDQVSLGVYKNMQSNTIETSVEVYYKRIRNYLDYKSGASLLLNDHIEQDVINTQGKAYGVEFLVKKTEGKLNGWVSYTYSRTFLRQDDPYAGELINNGNYYPANYDKPNDFNFTGNYRFTHRYSVSLNVVYSTGRPITLPVAKYYYDNAERVYYSDRNAYRIPDYFRSDFSVNIEGNHKVHQRFHNSWTFGVYNLTGRANAYSTYFTEQGGSINGYQLSIFAKPIPFINYNIRF</sequence>
<keyword evidence="5 12" id="KW-0732">Signal</keyword>
<organism evidence="15 16">
    <name type="scientific">Mucilaginibacter mallensis</name>
    <dbReference type="NCBI Taxonomy" id="652787"/>
    <lineage>
        <taxon>Bacteria</taxon>
        <taxon>Pseudomonadati</taxon>
        <taxon>Bacteroidota</taxon>
        <taxon>Sphingobacteriia</taxon>
        <taxon>Sphingobacteriales</taxon>
        <taxon>Sphingobacteriaceae</taxon>
        <taxon>Mucilaginibacter</taxon>
    </lineage>
</organism>
<dbReference type="OrthoDB" id="9803050at2"/>
<evidence type="ECO:0000256" key="8">
    <source>
        <dbReference type="ARBA" id="ARBA00023170"/>
    </source>
</evidence>
<dbReference type="Gene3D" id="2.40.170.20">
    <property type="entry name" value="TonB-dependent receptor, beta-barrel domain"/>
    <property type="match status" value="1"/>
</dbReference>
<keyword evidence="3 10" id="KW-1134">Transmembrane beta strand</keyword>
<evidence type="ECO:0000313" key="16">
    <source>
        <dbReference type="Proteomes" id="UP000199679"/>
    </source>
</evidence>
<evidence type="ECO:0000256" key="2">
    <source>
        <dbReference type="ARBA" id="ARBA00022448"/>
    </source>
</evidence>
<protein>
    <submittedName>
        <fullName evidence="15">TonB-dependent Receptor Plug Domain</fullName>
    </submittedName>
</protein>
<evidence type="ECO:0000256" key="11">
    <source>
        <dbReference type="RuleBase" id="RU003357"/>
    </source>
</evidence>
<keyword evidence="2 10" id="KW-0813">Transport</keyword>
<keyword evidence="8 15" id="KW-0675">Receptor</keyword>
<dbReference type="PANTHER" id="PTHR30069">
    <property type="entry name" value="TONB-DEPENDENT OUTER MEMBRANE RECEPTOR"/>
    <property type="match status" value="1"/>
</dbReference>
<dbReference type="AlphaFoldDB" id="A0A1H1TH69"/>
<dbReference type="GO" id="GO:0009279">
    <property type="term" value="C:cell outer membrane"/>
    <property type="evidence" value="ECO:0007669"/>
    <property type="project" value="UniProtKB-SubCell"/>
</dbReference>